<proteinExistence type="predicted"/>
<keyword evidence="2" id="KW-1185">Reference proteome</keyword>
<organism evidence="1 2">
    <name type="scientific">Candidatus Omnitrophus magneticus</name>
    <dbReference type="NCBI Taxonomy" id="1609969"/>
    <lineage>
        <taxon>Bacteria</taxon>
        <taxon>Pseudomonadati</taxon>
        <taxon>Candidatus Omnitrophota</taxon>
        <taxon>Candidatus Omnitrophus</taxon>
    </lineage>
</organism>
<dbReference type="EMBL" id="JYNY01000576">
    <property type="protein sequence ID" value="KJJ83459.1"/>
    <property type="molecule type" value="Genomic_DNA"/>
</dbReference>
<reference evidence="1 2" key="1">
    <citation type="submission" date="2015-02" db="EMBL/GenBank/DDBJ databases">
        <title>Single-cell genomics of uncultivated deep-branching MTB reveals a conserved set of magnetosome genes.</title>
        <authorList>
            <person name="Kolinko S."/>
            <person name="Richter M."/>
            <person name="Glockner F.O."/>
            <person name="Brachmann A."/>
            <person name="Schuler D."/>
        </authorList>
    </citation>
    <scope>NUCLEOTIDE SEQUENCE [LARGE SCALE GENOMIC DNA]</scope>
    <source>
        <strain evidence="1">SKK-01</strain>
    </source>
</reference>
<sequence length="41" mass="4520">MMSLAIEALLASWPTHMIPSPGIRITRGIKSIFARIPKSLD</sequence>
<comment type="caution">
    <text evidence="1">The sequence shown here is derived from an EMBL/GenBank/DDBJ whole genome shotgun (WGS) entry which is preliminary data.</text>
</comment>
<evidence type="ECO:0000313" key="2">
    <source>
        <dbReference type="Proteomes" id="UP000033428"/>
    </source>
</evidence>
<gene>
    <name evidence="1" type="ORF">OMAG_002673</name>
</gene>
<name>A0A0F0CN71_9BACT</name>
<dbReference type="Proteomes" id="UP000033428">
    <property type="component" value="Unassembled WGS sequence"/>
</dbReference>
<accession>A0A0F0CN71</accession>
<dbReference type="AlphaFoldDB" id="A0A0F0CN71"/>
<protein>
    <submittedName>
        <fullName evidence="1">Uncharacterized protein</fullName>
    </submittedName>
</protein>
<evidence type="ECO:0000313" key="1">
    <source>
        <dbReference type="EMBL" id="KJJ83459.1"/>
    </source>
</evidence>